<gene>
    <name evidence="2" type="ORF">ACFOEV_10420</name>
</gene>
<feature type="compositionally biased region" description="Basic and acidic residues" evidence="1">
    <location>
        <begin position="587"/>
        <end position="599"/>
    </location>
</feature>
<sequence length="862" mass="94188">MIYTCCEENRRRAVAAHPTLNGIDWLEVLDLDAPAGSPRQRTLMIRLLKAVPGGITADNLRIEGGERIRRVGIEWVGIASAPPPEANAAEQAFFTALPDADQILLVRTDSEGDHSTYRLHLQQGSGNPAPLPDFDPRLSAIDFAFKVECPSPFDCAPRLDCPEEPKATPDLSYLARDYASLRRLVIDRLSHQMPGWRDRSPADLTTTLAELIAYVGDLQHYRLDAIGTEAYLHTARRRSSLRRHALLVDYAMHEGCNARAWLHVEVNGGPFTLPEDLRCYTRVPGVPPRVTPDSPDERAALQATPMVFEPLLLDASPRPTLRLEHNDFGFYAWGDARCCLPVGATAATLRGHWPDLAPGDVLVFQEVVGPLTGQAEDADPAHRHALRLTAVRAFDGAAALVDPLDGTEITDIRWHPDDALPFPLCLSSETDAAHGGAFIDDVSIALGNNILVDHGRSIEAEALGNVPEPRLQFPATPGDACARTAPEPLPPRFRPLLAEAPVTHQGTVLRTRLEHGLRRSERLPFDPEASASAAFAWHTADAIPAIRLESTSGAGSEHWGARRDLLASRATDRHFVLESEDDGSTRLRFGDDRHGRRPDTGTAFTASYRIGNGPEGNVGADSIVHAVTLEGRIERVVNPLPARGGVARENAAEVRRHAPHAFRTQERAVTPADYAEVSERLGGVQRAAAGLRWTGSWHTVFATIDREGGEPIDADFAATAIAHLDRYRMAGHDLRINEPVHVSLEIDLLVCVDAGYFRSDVRRGLLDVLGSHTRADGTLGLFHPDNFSFAQTVFLSPLYAAARQVPGVASVQVTRFHRQGQEDATPLADGFMPLGRLEIARLDNDPNFPEHGVLRLDLHGGK</sequence>
<protein>
    <submittedName>
        <fullName evidence="2">Baseplate assembly protein</fullName>
    </submittedName>
</protein>
<name>A0ABV7LQP2_9GAMM</name>
<comment type="caution">
    <text evidence="2">The sequence shown here is derived from an EMBL/GenBank/DDBJ whole genome shotgun (WGS) entry which is preliminary data.</text>
</comment>
<evidence type="ECO:0000313" key="3">
    <source>
        <dbReference type="Proteomes" id="UP001595579"/>
    </source>
</evidence>
<reference evidence="3" key="1">
    <citation type="journal article" date="2019" name="Int. J. Syst. Evol. Microbiol.">
        <title>The Global Catalogue of Microorganisms (GCM) 10K type strain sequencing project: providing services to taxonomists for standard genome sequencing and annotation.</title>
        <authorList>
            <consortium name="The Broad Institute Genomics Platform"/>
            <consortium name="The Broad Institute Genome Sequencing Center for Infectious Disease"/>
            <person name="Wu L."/>
            <person name="Ma J."/>
        </authorList>
    </citation>
    <scope>NUCLEOTIDE SEQUENCE [LARGE SCALE GENOMIC DNA]</scope>
    <source>
        <strain evidence="3">CECT 7698</strain>
    </source>
</reference>
<dbReference type="Proteomes" id="UP001595579">
    <property type="component" value="Unassembled WGS sequence"/>
</dbReference>
<evidence type="ECO:0000313" key="2">
    <source>
        <dbReference type="EMBL" id="MFC3284020.1"/>
    </source>
</evidence>
<keyword evidence="3" id="KW-1185">Reference proteome</keyword>
<dbReference type="NCBIfam" id="TIGR02243">
    <property type="entry name" value="putative baseplate assembly protein"/>
    <property type="match status" value="1"/>
</dbReference>
<feature type="region of interest" description="Disordered" evidence="1">
    <location>
        <begin position="587"/>
        <end position="608"/>
    </location>
</feature>
<dbReference type="InterPro" id="IPR011749">
    <property type="entry name" value="CHP02243"/>
</dbReference>
<organism evidence="2 3">
    <name type="scientific">Litchfieldella rifensis</name>
    <dbReference type="NCBI Taxonomy" id="762643"/>
    <lineage>
        <taxon>Bacteria</taxon>
        <taxon>Pseudomonadati</taxon>
        <taxon>Pseudomonadota</taxon>
        <taxon>Gammaproteobacteria</taxon>
        <taxon>Oceanospirillales</taxon>
        <taxon>Halomonadaceae</taxon>
        <taxon>Litchfieldella</taxon>
    </lineage>
</organism>
<dbReference type="EMBL" id="JBHRUG010000019">
    <property type="protein sequence ID" value="MFC3284020.1"/>
    <property type="molecule type" value="Genomic_DNA"/>
</dbReference>
<dbReference type="RefSeq" id="WP_386773576.1">
    <property type="nucleotide sequence ID" value="NZ_JBHRUG010000019.1"/>
</dbReference>
<accession>A0ABV7LQP2</accession>
<evidence type="ECO:0000256" key="1">
    <source>
        <dbReference type="SAM" id="MobiDB-lite"/>
    </source>
</evidence>
<proteinExistence type="predicted"/>